<evidence type="ECO:0000256" key="2">
    <source>
        <dbReference type="ARBA" id="ARBA00001913"/>
    </source>
</evidence>
<name>A0A8X8W6X5_SALSN</name>
<comment type="cofactor">
    <cofactor evidence="2">
        <name>Ca(2+)</name>
        <dbReference type="ChEBI" id="CHEBI:29108"/>
    </cofactor>
</comment>
<evidence type="ECO:0000256" key="4">
    <source>
        <dbReference type="ARBA" id="ARBA00012368"/>
    </source>
</evidence>
<evidence type="ECO:0000256" key="11">
    <source>
        <dbReference type="RuleBase" id="RU361133"/>
    </source>
</evidence>
<evidence type="ECO:0000256" key="5">
    <source>
        <dbReference type="ARBA" id="ARBA00022475"/>
    </source>
</evidence>
<evidence type="ECO:0000259" key="14">
    <source>
        <dbReference type="PROSITE" id="PS50008"/>
    </source>
</evidence>
<dbReference type="EC" id="3.1.4.11" evidence="4 11"/>
<dbReference type="Gene3D" id="3.20.20.190">
    <property type="entry name" value="Phosphatidylinositol (PI) phosphodiesterase"/>
    <property type="match status" value="1"/>
</dbReference>
<gene>
    <name evidence="15" type="ORF">SASPL_150639</name>
</gene>
<organism evidence="15">
    <name type="scientific">Salvia splendens</name>
    <name type="common">Scarlet sage</name>
    <dbReference type="NCBI Taxonomy" id="180675"/>
    <lineage>
        <taxon>Eukaryota</taxon>
        <taxon>Viridiplantae</taxon>
        <taxon>Streptophyta</taxon>
        <taxon>Embryophyta</taxon>
        <taxon>Tracheophyta</taxon>
        <taxon>Spermatophyta</taxon>
        <taxon>Magnoliopsida</taxon>
        <taxon>eudicotyledons</taxon>
        <taxon>Gunneridae</taxon>
        <taxon>Pentapetalae</taxon>
        <taxon>asterids</taxon>
        <taxon>lamiids</taxon>
        <taxon>Lamiales</taxon>
        <taxon>Lamiaceae</taxon>
        <taxon>Nepetoideae</taxon>
        <taxon>Mentheae</taxon>
        <taxon>Salviinae</taxon>
        <taxon>Salvia</taxon>
        <taxon>Salvia subgen. Calosphace</taxon>
        <taxon>core Calosphace</taxon>
    </lineage>
</organism>
<dbReference type="InterPro" id="IPR032675">
    <property type="entry name" value="LRR_dom_sf"/>
</dbReference>
<dbReference type="SUPFAM" id="SSF52047">
    <property type="entry name" value="RNI-like"/>
    <property type="match status" value="1"/>
</dbReference>
<keyword evidence="7 11" id="KW-0442">Lipid degradation</keyword>
<dbReference type="SUPFAM" id="SSF49562">
    <property type="entry name" value="C2 domain (Calcium/lipid-binding domain, CaLB)"/>
    <property type="match status" value="1"/>
</dbReference>
<dbReference type="Gene3D" id="3.80.10.10">
    <property type="entry name" value="Ribonuclease Inhibitor"/>
    <property type="match status" value="1"/>
</dbReference>
<keyword evidence="10" id="KW-0807">Transducer</keyword>
<dbReference type="InterPro" id="IPR017946">
    <property type="entry name" value="PLC-like_Pdiesterase_TIM-brl"/>
</dbReference>
<dbReference type="Pfam" id="PF00387">
    <property type="entry name" value="PI-PLC-Y"/>
    <property type="match status" value="1"/>
</dbReference>
<dbReference type="InterPro" id="IPR000008">
    <property type="entry name" value="C2_dom"/>
</dbReference>
<dbReference type="Gene3D" id="2.40.70.10">
    <property type="entry name" value="Acid Proteases"/>
    <property type="match status" value="1"/>
</dbReference>
<keyword evidence="9" id="KW-0472">Membrane</keyword>
<keyword evidence="8 11" id="KW-0443">Lipid metabolism</keyword>
<evidence type="ECO:0000313" key="15">
    <source>
        <dbReference type="EMBL" id="KAG6389180.1"/>
    </source>
</evidence>
<comment type="subcellular location">
    <subcellularLocation>
        <location evidence="3">Cell membrane</location>
        <topology evidence="3">Peripheral membrane protein</topology>
    </subcellularLocation>
</comment>
<dbReference type="PROSITE" id="PS50008">
    <property type="entry name" value="PIPLC_Y_DOMAIN"/>
    <property type="match status" value="1"/>
</dbReference>
<evidence type="ECO:0000256" key="10">
    <source>
        <dbReference type="ARBA" id="ARBA00023224"/>
    </source>
</evidence>
<dbReference type="GO" id="GO:0048015">
    <property type="term" value="P:phosphatidylinositol-mediated signaling"/>
    <property type="evidence" value="ECO:0007669"/>
    <property type="project" value="TreeGrafter"/>
</dbReference>
<evidence type="ECO:0000256" key="12">
    <source>
        <dbReference type="SAM" id="MobiDB-lite"/>
    </source>
</evidence>
<dbReference type="PANTHER" id="PTHR10336">
    <property type="entry name" value="PHOSPHOINOSITIDE-SPECIFIC PHOSPHOLIPASE C FAMILY PROTEIN"/>
    <property type="match status" value="1"/>
</dbReference>
<protein>
    <recommendedName>
        <fullName evidence="4 11">Phosphoinositide phospholipase C</fullName>
        <ecNumber evidence="4 11">3.1.4.11</ecNumber>
    </recommendedName>
</protein>
<dbReference type="PROSITE" id="PS50007">
    <property type="entry name" value="PIPLC_X_DOMAIN"/>
    <property type="match status" value="1"/>
</dbReference>
<comment type="catalytic activity">
    <reaction evidence="1 11">
        <text>a 1,2-diacyl-sn-glycero-3-phospho-(1D-myo-inositol-4,5-bisphosphate) + H2O = 1D-myo-inositol 1,4,5-trisphosphate + a 1,2-diacyl-sn-glycerol + H(+)</text>
        <dbReference type="Rhea" id="RHEA:33179"/>
        <dbReference type="ChEBI" id="CHEBI:15377"/>
        <dbReference type="ChEBI" id="CHEBI:15378"/>
        <dbReference type="ChEBI" id="CHEBI:17815"/>
        <dbReference type="ChEBI" id="CHEBI:58456"/>
        <dbReference type="ChEBI" id="CHEBI:203600"/>
        <dbReference type="EC" id="3.1.4.11"/>
    </reaction>
</comment>
<dbReference type="InterPro" id="IPR000909">
    <property type="entry name" value="PLipase_C_PInositol-sp_X_dom"/>
</dbReference>
<evidence type="ECO:0000256" key="6">
    <source>
        <dbReference type="ARBA" id="ARBA00022801"/>
    </source>
</evidence>
<feature type="compositionally biased region" description="Polar residues" evidence="12">
    <location>
        <begin position="197"/>
        <end position="207"/>
    </location>
</feature>
<dbReference type="Pfam" id="PF00168">
    <property type="entry name" value="C2"/>
    <property type="match status" value="1"/>
</dbReference>
<dbReference type="Proteomes" id="UP000298416">
    <property type="component" value="Unassembled WGS sequence"/>
</dbReference>
<dbReference type="CDD" id="cd00275">
    <property type="entry name" value="C2_PLC_like"/>
    <property type="match status" value="1"/>
</dbReference>
<evidence type="ECO:0000256" key="3">
    <source>
        <dbReference type="ARBA" id="ARBA00004202"/>
    </source>
</evidence>
<keyword evidence="6 11" id="KW-0378">Hydrolase</keyword>
<dbReference type="FunFam" id="3.20.20.190:FF:000010">
    <property type="entry name" value="Phosphoinositide phospholipase C"/>
    <property type="match status" value="1"/>
</dbReference>
<feature type="region of interest" description="Disordered" evidence="12">
    <location>
        <begin position="970"/>
        <end position="995"/>
    </location>
</feature>
<dbReference type="Gene3D" id="2.60.40.150">
    <property type="entry name" value="C2 domain"/>
    <property type="match status" value="1"/>
</dbReference>
<keyword evidence="5" id="KW-1003">Cell membrane</keyword>
<reference evidence="15" key="1">
    <citation type="submission" date="2018-01" db="EMBL/GenBank/DDBJ databases">
        <authorList>
            <person name="Mao J.F."/>
        </authorList>
    </citation>
    <scope>NUCLEOTIDE SEQUENCE</scope>
    <source>
        <strain evidence="15">Huo1</strain>
        <tissue evidence="15">Leaf</tissue>
    </source>
</reference>
<evidence type="ECO:0000259" key="13">
    <source>
        <dbReference type="PROSITE" id="PS50004"/>
    </source>
</evidence>
<dbReference type="GO" id="GO:0004435">
    <property type="term" value="F:phosphatidylinositol-4,5-bisphosphate phospholipase C activity"/>
    <property type="evidence" value="ECO:0007669"/>
    <property type="project" value="UniProtKB-EC"/>
</dbReference>
<dbReference type="GO" id="GO:0016042">
    <property type="term" value="P:lipid catabolic process"/>
    <property type="evidence" value="ECO:0007669"/>
    <property type="project" value="UniProtKB-KW"/>
</dbReference>
<comment type="caution">
    <text evidence="15">The sequence shown here is derived from an EMBL/GenBank/DDBJ whole genome shotgun (WGS) entry which is preliminary data.</text>
</comment>
<dbReference type="PROSITE" id="PS50004">
    <property type="entry name" value="C2"/>
    <property type="match status" value="1"/>
</dbReference>
<proteinExistence type="predicted"/>
<feature type="compositionally biased region" description="Basic and acidic residues" evidence="12">
    <location>
        <begin position="547"/>
        <end position="570"/>
    </location>
</feature>
<accession>A0A8X8W6X5</accession>
<dbReference type="EMBL" id="PNBA02000020">
    <property type="protein sequence ID" value="KAG6389180.1"/>
    <property type="molecule type" value="Genomic_DNA"/>
</dbReference>
<dbReference type="FunFam" id="2.60.40.150:FF:000060">
    <property type="entry name" value="Phosphoinositide phospholipase C"/>
    <property type="match status" value="1"/>
</dbReference>
<dbReference type="SMART" id="SM00149">
    <property type="entry name" value="PLCYc"/>
    <property type="match status" value="1"/>
</dbReference>
<dbReference type="CDD" id="cd00303">
    <property type="entry name" value="retropepsin_like"/>
    <property type="match status" value="1"/>
</dbReference>
<dbReference type="SMART" id="SM00148">
    <property type="entry name" value="PLCXc"/>
    <property type="match status" value="1"/>
</dbReference>
<dbReference type="SMART" id="SM00239">
    <property type="entry name" value="C2"/>
    <property type="match status" value="1"/>
</dbReference>
<evidence type="ECO:0000256" key="8">
    <source>
        <dbReference type="ARBA" id="ARBA00023098"/>
    </source>
</evidence>
<dbReference type="InterPro" id="IPR001711">
    <property type="entry name" value="PLipase_C_Pinositol-sp_Y"/>
</dbReference>
<dbReference type="Pfam" id="PF08284">
    <property type="entry name" value="RVP_2"/>
    <property type="match status" value="1"/>
</dbReference>
<dbReference type="InterPro" id="IPR021109">
    <property type="entry name" value="Peptidase_aspartic_dom_sf"/>
</dbReference>
<dbReference type="Pfam" id="PF00388">
    <property type="entry name" value="PI-PLC-X"/>
    <property type="match status" value="1"/>
</dbReference>
<dbReference type="SUPFAM" id="SSF51695">
    <property type="entry name" value="PLC-like phosphodiesterases"/>
    <property type="match status" value="1"/>
</dbReference>
<dbReference type="AlphaFoldDB" id="A0A8X8W6X5"/>
<keyword evidence="16" id="KW-1185">Reference proteome</keyword>
<dbReference type="GO" id="GO:0005886">
    <property type="term" value="C:plasma membrane"/>
    <property type="evidence" value="ECO:0007669"/>
    <property type="project" value="UniProtKB-SubCell"/>
</dbReference>
<dbReference type="PANTHER" id="PTHR10336:SF101">
    <property type="entry name" value="PHOSPHOINOSITIDE PHOSPHOLIPASE C 6"/>
    <property type="match status" value="1"/>
</dbReference>
<feature type="domain" description="C2" evidence="13">
    <location>
        <begin position="1119"/>
        <end position="1248"/>
    </location>
</feature>
<evidence type="ECO:0000313" key="16">
    <source>
        <dbReference type="Proteomes" id="UP000298416"/>
    </source>
</evidence>
<dbReference type="SUPFAM" id="SSF50630">
    <property type="entry name" value="Acid proteases"/>
    <property type="match status" value="1"/>
</dbReference>
<dbReference type="PRINTS" id="PR00390">
    <property type="entry name" value="PHPHLIPASEC"/>
</dbReference>
<evidence type="ECO:0000256" key="1">
    <source>
        <dbReference type="ARBA" id="ARBA00001195"/>
    </source>
</evidence>
<feature type="region of interest" description="Disordered" evidence="12">
    <location>
        <begin position="531"/>
        <end position="574"/>
    </location>
</feature>
<reference evidence="15" key="2">
    <citation type="submission" date="2020-08" db="EMBL/GenBank/DDBJ databases">
        <title>Plant Genome Project.</title>
        <authorList>
            <person name="Zhang R.-G."/>
        </authorList>
    </citation>
    <scope>NUCLEOTIDE SEQUENCE</scope>
    <source>
        <strain evidence="15">Huo1</strain>
        <tissue evidence="15">Leaf</tissue>
    </source>
</reference>
<feature type="domain" description="PI-PLC Y-box" evidence="14">
    <location>
        <begin position="1037"/>
        <end position="1117"/>
    </location>
</feature>
<dbReference type="GO" id="GO:0051209">
    <property type="term" value="P:release of sequestered calcium ion into cytosol"/>
    <property type="evidence" value="ECO:0007669"/>
    <property type="project" value="TreeGrafter"/>
</dbReference>
<feature type="region of interest" description="Disordered" evidence="12">
    <location>
        <begin position="182"/>
        <end position="236"/>
    </location>
</feature>
<dbReference type="GO" id="GO:0006950">
    <property type="term" value="P:response to stress"/>
    <property type="evidence" value="ECO:0007669"/>
    <property type="project" value="UniProtKB-ARBA"/>
</dbReference>
<sequence length="1271" mass="143723">MPEIATETSGETKPPTIYSNAELTQLLFDLKIRYAGYDKKLHHNQFNLESFTRREEVTNKKLDEGIALLLDANHQRKPVVPDDLGPGPPRWKLPPSILIPPEGMQAEQLPRTTTVEAYQSEFEEVMQKTANVGEENLISLFIAGLQEPMKHELLTRRSATLAETFILAQRSAACHKFTMAAKPATHPPWTGRDNRPRPSTSPISQAATGPPGPGSQQRQPAHGQPREGLPLLRISKAERDERTRRGLCWHCPEKYTREHVCTTKYYALFADEDVDDILDEENLNAPPEAETLVISGDVSSIHVIGPRLKPRSLRLTGLINGSEVTVLIDGGSTHNFIKPTIAEQLSLPVHSVNPFRVFVGNSTSLRCDYVCLQTPISLHATIFYIDLFILQVEGPDIILGVQWLQDLGDVTQNFRNRTMKFDWADQTVFLKGENAQRRWISYNNLFALVDQEPDCEIFELITAHSETATSSIDVDQPRPDPSIAAVIESFDSVFSHGACNEAPQLLALFARSVPAMLEIIRDENRELPDLISLDRETNEPGPSHAANDVEDKGRKSRGRTRETARKERPQRVRSRPAKCSSFKIGFEAYQRTWDDLSFVGSLPNLQVLKLRNYACDGSIWEPIEGEFEQLELLLIDESNLEEWLAESNHFPKLKSLVLRGCPSLSVLPEDIGYIPTLELIEVDLSWSRPNVVVAIIFFSIILHSYYTHLTEREREMEKSYNNYRVFGLYNRKFKISEPHAPPEVAAAFKQYAEGAARMKAEQLHKFLIDYQGCTDAHAARIVAKVFLPRHNVDGLTLDHFFSLVFDSQLNAPINSQVHHDMSAPMQHYFIYTGHNSYLIGNQLNSECSEVPIINALENGVRGIELDLWPNSAKDNILVYHGKTLTPPVPLMRCLESIKTHAFLKSPYPVIITLEDHLPPHLQAKVAEMVIRVFGDMLYCPESLEAFPSPNDLNHKIILSTKPPKEYLAHNNADLSHSPLPEKYISESDDEEGEEVQEKLRSRAAPEYKSLIGIRAGSAKKGLRQALRDGSNNVSRLSLSEQRLEKAADLYGTDVIRFTQRNIMRIYPKGTRVTSSNYKPMIGWMHGAQMGHGKSLQIMKGLFSSNGGCGYVKKPDFLMKRGVNNEVFDPKLTLPVKMILKVSVYMGDGWRHDFSHTHFDAYSPPDFYAKVYIIGVGADGAKKKTDFKKDEWIPYWNEEFTFGLRIPELAVLRIEVRDHDTSEKGDFGGQTCLPVSELRQGIRAVPLYDRKGLKYNSVKLLMRFQFHYDSSL</sequence>
<evidence type="ECO:0000256" key="9">
    <source>
        <dbReference type="ARBA" id="ARBA00023136"/>
    </source>
</evidence>
<dbReference type="InterPro" id="IPR035892">
    <property type="entry name" value="C2_domain_sf"/>
</dbReference>
<evidence type="ECO:0000256" key="7">
    <source>
        <dbReference type="ARBA" id="ARBA00022963"/>
    </source>
</evidence>
<dbReference type="InterPro" id="IPR001192">
    <property type="entry name" value="PI-PLC_fam"/>
</dbReference>